<protein>
    <submittedName>
        <fullName evidence="1">Uncharacterized protein</fullName>
    </submittedName>
</protein>
<evidence type="ECO:0000313" key="1">
    <source>
        <dbReference type="EMBL" id="KAF2241499.1"/>
    </source>
</evidence>
<accession>A0A6A6HUA4</accession>
<proteinExistence type="predicted"/>
<name>A0A6A6HUA4_9PLEO</name>
<sequence length="150" mass="17326">MASAQFDVMNLGVEGFSTAPSMLVPFRYSVSNSKVAPLAAFSQLPTITMHAFAFLPMFFAPSTIDVAEFASELYRNCYHPRYKNARIRDLLYRLKYILNRYMQDISFVLIAKTSYVRFKEFGRVRLYSFDANKAQKLVNKYRANMTPQSL</sequence>
<organism evidence="1 2">
    <name type="scientific">Trematosphaeria pertusa</name>
    <dbReference type="NCBI Taxonomy" id="390896"/>
    <lineage>
        <taxon>Eukaryota</taxon>
        <taxon>Fungi</taxon>
        <taxon>Dikarya</taxon>
        <taxon>Ascomycota</taxon>
        <taxon>Pezizomycotina</taxon>
        <taxon>Dothideomycetes</taxon>
        <taxon>Pleosporomycetidae</taxon>
        <taxon>Pleosporales</taxon>
        <taxon>Massarineae</taxon>
        <taxon>Trematosphaeriaceae</taxon>
        <taxon>Trematosphaeria</taxon>
    </lineage>
</organism>
<dbReference type="AlphaFoldDB" id="A0A6A6HUA4"/>
<dbReference type="Proteomes" id="UP000800094">
    <property type="component" value="Unassembled WGS sequence"/>
</dbReference>
<dbReference type="GeneID" id="54587495"/>
<reference evidence="1" key="1">
    <citation type="journal article" date="2020" name="Stud. Mycol.">
        <title>101 Dothideomycetes genomes: a test case for predicting lifestyles and emergence of pathogens.</title>
        <authorList>
            <person name="Haridas S."/>
            <person name="Albert R."/>
            <person name="Binder M."/>
            <person name="Bloem J."/>
            <person name="Labutti K."/>
            <person name="Salamov A."/>
            <person name="Andreopoulos B."/>
            <person name="Baker S."/>
            <person name="Barry K."/>
            <person name="Bills G."/>
            <person name="Bluhm B."/>
            <person name="Cannon C."/>
            <person name="Castanera R."/>
            <person name="Culley D."/>
            <person name="Daum C."/>
            <person name="Ezra D."/>
            <person name="Gonzalez J."/>
            <person name="Henrissat B."/>
            <person name="Kuo A."/>
            <person name="Liang C."/>
            <person name="Lipzen A."/>
            <person name="Lutzoni F."/>
            <person name="Magnuson J."/>
            <person name="Mondo S."/>
            <person name="Nolan M."/>
            <person name="Ohm R."/>
            <person name="Pangilinan J."/>
            <person name="Park H.-J."/>
            <person name="Ramirez L."/>
            <person name="Alfaro M."/>
            <person name="Sun H."/>
            <person name="Tritt A."/>
            <person name="Yoshinaga Y."/>
            <person name="Zwiers L.-H."/>
            <person name="Turgeon B."/>
            <person name="Goodwin S."/>
            <person name="Spatafora J."/>
            <person name="Crous P."/>
            <person name="Grigoriev I."/>
        </authorList>
    </citation>
    <scope>NUCLEOTIDE SEQUENCE</scope>
    <source>
        <strain evidence="1">CBS 122368</strain>
    </source>
</reference>
<keyword evidence="2" id="KW-1185">Reference proteome</keyword>
<dbReference type="RefSeq" id="XP_033676503.1">
    <property type="nucleotide sequence ID" value="XM_033834165.1"/>
</dbReference>
<dbReference type="EMBL" id="ML987211">
    <property type="protein sequence ID" value="KAF2241499.1"/>
    <property type="molecule type" value="Genomic_DNA"/>
</dbReference>
<evidence type="ECO:0000313" key="2">
    <source>
        <dbReference type="Proteomes" id="UP000800094"/>
    </source>
</evidence>
<gene>
    <name evidence="1" type="ORF">BU26DRAFT_571656</name>
</gene>